<accession>A0A0A8YHS3</accession>
<proteinExistence type="predicted"/>
<reference evidence="1" key="2">
    <citation type="journal article" date="2015" name="Data Brief">
        <title>Shoot transcriptome of the giant reed, Arundo donax.</title>
        <authorList>
            <person name="Barrero R.A."/>
            <person name="Guerrero F.D."/>
            <person name="Moolhuijzen P."/>
            <person name="Goolsby J.A."/>
            <person name="Tidwell J."/>
            <person name="Bellgard S.E."/>
            <person name="Bellgard M.I."/>
        </authorList>
    </citation>
    <scope>NUCLEOTIDE SEQUENCE</scope>
    <source>
        <tissue evidence="1">Shoot tissue taken approximately 20 cm above the soil surface</tissue>
    </source>
</reference>
<sequence>MVQVNQLLELINNLKAQNLTAIGIARNFVSHRIQPLKS</sequence>
<organism evidence="1">
    <name type="scientific">Arundo donax</name>
    <name type="common">Giant reed</name>
    <name type="synonym">Donax arundinaceus</name>
    <dbReference type="NCBI Taxonomy" id="35708"/>
    <lineage>
        <taxon>Eukaryota</taxon>
        <taxon>Viridiplantae</taxon>
        <taxon>Streptophyta</taxon>
        <taxon>Embryophyta</taxon>
        <taxon>Tracheophyta</taxon>
        <taxon>Spermatophyta</taxon>
        <taxon>Magnoliopsida</taxon>
        <taxon>Liliopsida</taxon>
        <taxon>Poales</taxon>
        <taxon>Poaceae</taxon>
        <taxon>PACMAD clade</taxon>
        <taxon>Arundinoideae</taxon>
        <taxon>Arundineae</taxon>
        <taxon>Arundo</taxon>
    </lineage>
</organism>
<reference evidence="1" key="1">
    <citation type="submission" date="2014-09" db="EMBL/GenBank/DDBJ databases">
        <authorList>
            <person name="Magalhaes I.L.F."/>
            <person name="Oliveira U."/>
            <person name="Santos F.R."/>
            <person name="Vidigal T.H.D.A."/>
            <person name="Brescovit A.D."/>
            <person name="Santos A.J."/>
        </authorList>
    </citation>
    <scope>NUCLEOTIDE SEQUENCE</scope>
    <source>
        <tissue evidence="1">Shoot tissue taken approximately 20 cm above the soil surface</tissue>
    </source>
</reference>
<protein>
    <submittedName>
        <fullName evidence="1">Uncharacterized protein</fullName>
    </submittedName>
</protein>
<evidence type="ECO:0000313" key="1">
    <source>
        <dbReference type="EMBL" id="JAD26079.1"/>
    </source>
</evidence>
<name>A0A0A8YHS3_ARUDO</name>
<dbReference type="AlphaFoldDB" id="A0A0A8YHS3"/>
<dbReference type="EMBL" id="GBRH01271816">
    <property type="protein sequence ID" value="JAD26079.1"/>
    <property type="molecule type" value="Transcribed_RNA"/>
</dbReference>